<evidence type="ECO:0000313" key="2">
    <source>
        <dbReference type="Proteomes" id="UP001596013"/>
    </source>
</evidence>
<comment type="caution">
    <text evidence="1">The sequence shown here is derived from an EMBL/GenBank/DDBJ whole genome shotgun (WGS) entry which is preliminary data.</text>
</comment>
<dbReference type="RefSeq" id="WP_377301499.1">
    <property type="nucleotide sequence ID" value="NZ_JBHSMK010000002.1"/>
</dbReference>
<reference evidence="2" key="1">
    <citation type="journal article" date="2019" name="Int. J. Syst. Evol. Microbiol.">
        <title>The Global Catalogue of Microorganisms (GCM) 10K type strain sequencing project: providing services to taxonomists for standard genome sequencing and annotation.</title>
        <authorList>
            <consortium name="The Broad Institute Genomics Platform"/>
            <consortium name="The Broad Institute Genome Sequencing Center for Infectious Disease"/>
            <person name="Wu L."/>
            <person name="Ma J."/>
        </authorList>
    </citation>
    <scope>NUCLEOTIDE SEQUENCE [LARGE SCALE GENOMIC DNA]</scope>
    <source>
        <strain evidence="2">JCM 17130</strain>
    </source>
</reference>
<keyword evidence="2" id="KW-1185">Reference proteome</keyword>
<protein>
    <submittedName>
        <fullName evidence="1">Uncharacterized protein</fullName>
    </submittedName>
</protein>
<organism evidence="1 2">
    <name type="scientific">Rhodanobacter umsongensis</name>
    <dbReference type="NCBI Taxonomy" id="633153"/>
    <lineage>
        <taxon>Bacteria</taxon>
        <taxon>Pseudomonadati</taxon>
        <taxon>Pseudomonadota</taxon>
        <taxon>Gammaproteobacteria</taxon>
        <taxon>Lysobacterales</taxon>
        <taxon>Rhodanobacteraceae</taxon>
        <taxon>Rhodanobacter</taxon>
    </lineage>
</organism>
<sequence length="314" mass="35398">MPSVLDRLSEQERQKISRLFSAKARALPHHQQQVAAERGNPTHTLTRHGYQTGWESQLMRLVTGRTPDQPEDEDGVRDAVQKFRTKEALPRREQGKTNYAPADSVGAFLSPEVEAFAINRARGKARPLMAHSWAQTSSRAGTVWTPYDYIDMVVSGPHALSGVSFSRMKNAPKLTQEESVQAIEDFINQKRLSKSGDPQSWDDKRVILNAMENADVSGQYSRSAYRKDYALRFPNLADLLAFLGVRALWMRNVNVVFRKFAANDWRVHTAYCVDCTEVPSPTRGTPAVKTGKWTGRLRSVKDGPETMLPPEWLS</sequence>
<name>A0ABW0JGX1_9GAMM</name>
<evidence type="ECO:0000313" key="1">
    <source>
        <dbReference type="EMBL" id="MFC5435314.1"/>
    </source>
</evidence>
<dbReference type="EMBL" id="JBHSMK010000002">
    <property type="protein sequence ID" value="MFC5435314.1"/>
    <property type="molecule type" value="Genomic_DNA"/>
</dbReference>
<gene>
    <name evidence="1" type="ORF">ACFPME_02015</name>
</gene>
<accession>A0ABW0JGX1</accession>
<proteinExistence type="predicted"/>
<dbReference type="Proteomes" id="UP001596013">
    <property type="component" value="Unassembled WGS sequence"/>
</dbReference>